<proteinExistence type="predicted"/>
<sequence>MADRDGTDEAPLRVWRRSTERAAAPADEPKLFCGGPDRTVDEIFEEMRERKRQWDEERERQKAEAESERTDKKKDDADDQAAVDRFRNDRYAVKLLRQDTTAWGDGPSLSGTLG</sequence>
<dbReference type="AlphaFoldDB" id="A0AAJ6HR14"/>
<dbReference type="EMBL" id="CP130472">
    <property type="protein sequence ID" value="WLS43443.1"/>
    <property type="molecule type" value="Genomic_DNA"/>
</dbReference>
<accession>A0AAJ6HR14</accession>
<name>A0AAJ6HR14_9ACTN</name>
<evidence type="ECO:0000256" key="1">
    <source>
        <dbReference type="SAM" id="MobiDB-lite"/>
    </source>
</evidence>
<dbReference type="RefSeq" id="WP_306270920.1">
    <property type="nucleotide sequence ID" value="NZ_CP130472.1"/>
</dbReference>
<feature type="region of interest" description="Disordered" evidence="1">
    <location>
        <begin position="1"/>
        <end position="37"/>
    </location>
</feature>
<protein>
    <submittedName>
        <fullName evidence="2">Uncharacterized protein</fullName>
    </submittedName>
</protein>
<gene>
    <name evidence="2" type="ORF">Q3V37_18750</name>
</gene>
<feature type="compositionally biased region" description="Basic and acidic residues" evidence="1">
    <location>
        <begin position="1"/>
        <end position="11"/>
    </location>
</feature>
<dbReference type="Proteomes" id="UP001235874">
    <property type="component" value="Chromosome"/>
</dbReference>
<feature type="region of interest" description="Disordered" evidence="1">
    <location>
        <begin position="49"/>
        <end position="84"/>
    </location>
</feature>
<keyword evidence="3" id="KW-1185">Reference proteome</keyword>
<organism evidence="2 3">
    <name type="scientific">Micromonospora profundi</name>
    <dbReference type="NCBI Taxonomy" id="1420889"/>
    <lineage>
        <taxon>Bacteria</taxon>
        <taxon>Bacillati</taxon>
        <taxon>Actinomycetota</taxon>
        <taxon>Actinomycetes</taxon>
        <taxon>Micromonosporales</taxon>
        <taxon>Micromonosporaceae</taxon>
        <taxon>Micromonospora</taxon>
    </lineage>
</organism>
<dbReference type="KEGG" id="mprn:Q3V37_18750"/>
<evidence type="ECO:0000313" key="2">
    <source>
        <dbReference type="EMBL" id="WLS43443.1"/>
    </source>
</evidence>
<reference evidence="2 3" key="1">
    <citation type="submission" date="2023-07" db="EMBL/GenBank/DDBJ databases">
        <title>Micromonospora profundi TRM 95458 converts glycerol to a new osmotic compound.</title>
        <authorList>
            <person name="Lu D."/>
        </authorList>
    </citation>
    <scope>NUCLEOTIDE SEQUENCE [LARGE SCALE GENOMIC DNA]</scope>
    <source>
        <strain evidence="2 3">TRM95458</strain>
    </source>
</reference>
<evidence type="ECO:0000313" key="3">
    <source>
        <dbReference type="Proteomes" id="UP001235874"/>
    </source>
</evidence>